<evidence type="ECO:0000256" key="4">
    <source>
        <dbReference type="ARBA" id="ARBA00023268"/>
    </source>
</evidence>
<name>A0A6G4X6K9_9ACTN</name>
<keyword evidence="2" id="KW-0597">Phosphoprotein</keyword>
<dbReference type="SMART" id="SM00823">
    <property type="entry name" value="PKS_PP"/>
    <property type="match status" value="1"/>
</dbReference>
<dbReference type="SMART" id="SM00822">
    <property type="entry name" value="PKS_KR"/>
    <property type="match status" value="1"/>
</dbReference>
<dbReference type="InterPro" id="IPR036291">
    <property type="entry name" value="NAD(P)-bd_dom_sf"/>
</dbReference>
<evidence type="ECO:0000256" key="1">
    <source>
        <dbReference type="ARBA" id="ARBA00022450"/>
    </source>
</evidence>
<accession>A0A6G4X6K9</accession>
<dbReference type="Proteomes" id="UP000477722">
    <property type="component" value="Unassembled WGS sequence"/>
</dbReference>
<dbReference type="InterPro" id="IPR057326">
    <property type="entry name" value="KR_dom"/>
</dbReference>
<feature type="compositionally biased region" description="Low complexity" evidence="5">
    <location>
        <begin position="566"/>
        <end position="583"/>
    </location>
</feature>
<organism evidence="7 8">
    <name type="scientific">Streptomyces boncukensis</name>
    <dbReference type="NCBI Taxonomy" id="2711219"/>
    <lineage>
        <taxon>Bacteria</taxon>
        <taxon>Bacillati</taxon>
        <taxon>Actinomycetota</taxon>
        <taxon>Actinomycetes</taxon>
        <taxon>Kitasatosporales</taxon>
        <taxon>Streptomycetaceae</taxon>
        <taxon>Streptomyces</taxon>
    </lineage>
</organism>
<dbReference type="Pfam" id="PF08659">
    <property type="entry name" value="KR"/>
    <property type="match status" value="1"/>
</dbReference>
<feature type="compositionally biased region" description="Low complexity" evidence="5">
    <location>
        <begin position="410"/>
        <end position="427"/>
    </location>
</feature>
<dbReference type="Gene3D" id="3.40.50.720">
    <property type="entry name" value="NAD(P)-binding Rossmann-like Domain"/>
    <property type="match status" value="1"/>
</dbReference>
<dbReference type="AlphaFoldDB" id="A0A6G4X6K9"/>
<dbReference type="InterPro" id="IPR009081">
    <property type="entry name" value="PP-bd_ACP"/>
</dbReference>
<dbReference type="InterPro" id="IPR020806">
    <property type="entry name" value="PKS_PP-bd"/>
</dbReference>
<dbReference type="InterPro" id="IPR050091">
    <property type="entry name" value="PKS_NRPS_Biosynth_Enz"/>
</dbReference>
<dbReference type="GO" id="GO:0031177">
    <property type="term" value="F:phosphopantetheine binding"/>
    <property type="evidence" value="ECO:0007669"/>
    <property type="project" value="InterPro"/>
</dbReference>
<dbReference type="SMART" id="SM01294">
    <property type="entry name" value="PKS_PP_betabranch"/>
    <property type="match status" value="1"/>
</dbReference>
<dbReference type="Pfam" id="PF00550">
    <property type="entry name" value="PP-binding"/>
    <property type="match status" value="1"/>
</dbReference>
<dbReference type="SUPFAM" id="SSF47336">
    <property type="entry name" value="ACP-like"/>
    <property type="match status" value="1"/>
</dbReference>
<feature type="region of interest" description="Disordered" evidence="5">
    <location>
        <begin position="410"/>
        <end position="432"/>
    </location>
</feature>
<dbReference type="Gene3D" id="1.10.1200.10">
    <property type="entry name" value="ACP-like"/>
    <property type="match status" value="1"/>
</dbReference>
<keyword evidence="3" id="KW-0808">Transferase</keyword>
<dbReference type="PANTHER" id="PTHR43775:SF51">
    <property type="entry name" value="INACTIVE PHENOLPHTHIOCEROL SYNTHESIS POLYKETIDE SYNTHASE TYPE I PKS1-RELATED"/>
    <property type="match status" value="1"/>
</dbReference>
<feature type="domain" description="Carrier" evidence="6">
    <location>
        <begin position="442"/>
        <end position="517"/>
    </location>
</feature>
<dbReference type="GO" id="GO:0006633">
    <property type="term" value="P:fatty acid biosynthetic process"/>
    <property type="evidence" value="ECO:0007669"/>
    <property type="project" value="TreeGrafter"/>
</dbReference>
<dbReference type="PROSITE" id="PS50075">
    <property type="entry name" value="CARRIER"/>
    <property type="match status" value="1"/>
</dbReference>
<evidence type="ECO:0000313" key="8">
    <source>
        <dbReference type="Proteomes" id="UP000477722"/>
    </source>
</evidence>
<gene>
    <name evidence="7" type="ORF">G5C65_29930</name>
</gene>
<evidence type="ECO:0000256" key="3">
    <source>
        <dbReference type="ARBA" id="ARBA00022679"/>
    </source>
</evidence>
<dbReference type="GO" id="GO:0017000">
    <property type="term" value="P:antibiotic biosynthetic process"/>
    <property type="evidence" value="ECO:0007669"/>
    <property type="project" value="UniProtKB-ARBA"/>
</dbReference>
<proteinExistence type="predicted"/>
<keyword evidence="1" id="KW-0596">Phosphopantetheine</keyword>
<evidence type="ECO:0000259" key="6">
    <source>
        <dbReference type="PROSITE" id="PS50075"/>
    </source>
</evidence>
<dbReference type="PANTHER" id="PTHR43775">
    <property type="entry name" value="FATTY ACID SYNTHASE"/>
    <property type="match status" value="1"/>
</dbReference>
<evidence type="ECO:0000313" key="7">
    <source>
        <dbReference type="EMBL" id="NGO72500.1"/>
    </source>
</evidence>
<keyword evidence="8" id="KW-1185">Reference proteome</keyword>
<sequence length="614" mass="63483">GEVLGALSAAGATVVSVPVGEVAQLSGVSGPDVSGVVLLASGWADTLAVVQGLGDAGVDAPLWVLTRGAVSVGRSDRLEDPDLAAVWGLGRVAALELPQRWGGLIDLPAELDTRATECLVGILAGGGEDQVAVRTSGVYGRRLARALPAAVTGTGWEPSGTVLVTGGTGALGTQVARWLAGRGVPHLVLTSRSGVAPDGLVEELAELGAQVTVAACDVTDRSALADVIAGVPTEWPLTGVVHAAGITDTEGLEQTTAAAFAEVLRAKVDGTRHLDELTRDLPLDLFVVFSSIAATWGSGGQAAYAAGNAFLDAWVQYRRDRGLPGTSVAWGPWAGSGMVAGGDAEQVLRRRGLSPMDPELAMRALAQAIDQNDSGLTVADVDWPRFAEAFTVIRPSRLLDGFAEAADAATPDSAAADAESEASTGAELRQQLADAPAAQRQRILLDMVRAAVATVLRHRDPSAIGAETAFKDLGFDSLMAVEFRDHLNRQTGLKFPVSLVFNFRSPQTVAELLLAELLPERAAQDDSDPRDAEIRSALAAIPIARLREAGLMDTLLKLADPTGTTESAPAPASASASASAESPDSLDDLDTESLIEIALDAARHDASPGETDDR</sequence>
<evidence type="ECO:0000256" key="2">
    <source>
        <dbReference type="ARBA" id="ARBA00022553"/>
    </source>
</evidence>
<protein>
    <submittedName>
        <fullName evidence="7">SDR family NAD(P)-dependent oxidoreductase</fullName>
    </submittedName>
</protein>
<dbReference type="GO" id="GO:0004312">
    <property type="term" value="F:fatty acid synthase activity"/>
    <property type="evidence" value="ECO:0007669"/>
    <property type="project" value="TreeGrafter"/>
</dbReference>
<dbReference type="CDD" id="cd08952">
    <property type="entry name" value="KR_1_SDR_x"/>
    <property type="match status" value="1"/>
</dbReference>
<dbReference type="SUPFAM" id="SSF51735">
    <property type="entry name" value="NAD(P)-binding Rossmann-fold domains"/>
    <property type="match status" value="2"/>
</dbReference>
<comment type="caution">
    <text evidence="7">The sequence shown here is derived from an EMBL/GenBank/DDBJ whole genome shotgun (WGS) entry which is preliminary data.</text>
</comment>
<evidence type="ECO:0000256" key="5">
    <source>
        <dbReference type="SAM" id="MobiDB-lite"/>
    </source>
</evidence>
<dbReference type="EMBL" id="JAAKZZ010000473">
    <property type="protein sequence ID" value="NGO72500.1"/>
    <property type="molecule type" value="Genomic_DNA"/>
</dbReference>
<keyword evidence="4" id="KW-0511">Multifunctional enzyme</keyword>
<feature type="non-terminal residue" evidence="7">
    <location>
        <position position="1"/>
    </location>
</feature>
<reference evidence="7 8" key="1">
    <citation type="submission" date="2020-02" db="EMBL/GenBank/DDBJ databases">
        <title>Whole-genome analyses of novel actinobacteria.</title>
        <authorList>
            <person name="Sahin N."/>
            <person name="Tatar D."/>
        </authorList>
    </citation>
    <scope>NUCLEOTIDE SEQUENCE [LARGE SCALE GENOMIC DNA]</scope>
    <source>
        <strain evidence="7 8">SB3404</strain>
    </source>
</reference>
<dbReference type="InterPro" id="IPR013968">
    <property type="entry name" value="PKS_KR"/>
</dbReference>
<feature type="region of interest" description="Disordered" evidence="5">
    <location>
        <begin position="562"/>
        <end position="591"/>
    </location>
</feature>
<dbReference type="RefSeq" id="WP_165302183.1">
    <property type="nucleotide sequence ID" value="NZ_JAAKZZ010000473.1"/>
</dbReference>
<dbReference type="FunFam" id="1.10.1200.10:FF:000007">
    <property type="entry name" value="Probable polyketide synthase pks17"/>
    <property type="match status" value="1"/>
</dbReference>
<dbReference type="InterPro" id="IPR036736">
    <property type="entry name" value="ACP-like_sf"/>
</dbReference>